<feature type="domain" description="Glycosyl transferase 48" evidence="1">
    <location>
        <begin position="1"/>
        <end position="119"/>
    </location>
</feature>
<dbReference type="EMBL" id="OOIL02006740">
    <property type="protein sequence ID" value="VFR01300.1"/>
    <property type="molecule type" value="Genomic_DNA"/>
</dbReference>
<keyword evidence="4" id="KW-1185">Reference proteome</keyword>
<dbReference type="Proteomes" id="UP000595140">
    <property type="component" value="Unassembled WGS sequence"/>
</dbReference>
<dbReference type="Pfam" id="PF25968">
    <property type="entry name" value="CALS1"/>
    <property type="match status" value="1"/>
</dbReference>
<dbReference type="GO" id="GO:0006075">
    <property type="term" value="P:(1-&gt;3)-beta-D-glucan biosynthetic process"/>
    <property type="evidence" value="ECO:0007669"/>
    <property type="project" value="InterPro"/>
</dbReference>
<protein>
    <submittedName>
        <fullName evidence="3">Uncharacterized protein</fullName>
    </submittedName>
</protein>
<sequence length="223" mass="25846">MMYYRKALMLKAYLERVAARDSEVPISQSKATDTQGFELSLEARAQVDLKFTYVVTCQIYGKQKENQKPEAAEIALLMQRNEALRVAFSDEVETLIEGKVHEEYFSKLVKADINGKEKELERNKVDAAKFAPFWNEIIRNLREEDYTNSLEMELLLMPKNSGIIDNIPLVQWPLFLLASKIFLAKDTAIEGKEPRLSQEELWDRILRDEYMKYAVQDVIIPSS</sequence>
<dbReference type="PANTHER" id="PTHR12741">
    <property type="entry name" value="LYST-INTERACTING PROTEIN LIP5 DOPAMINE RESPONSIVE PROTEIN DRG-1"/>
    <property type="match status" value="1"/>
</dbReference>
<evidence type="ECO:0000259" key="2">
    <source>
        <dbReference type="Pfam" id="PF25968"/>
    </source>
</evidence>
<dbReference type="InterPro" id="IPR058851">
    <property type="entry name" value="CALS1_helical"/>
</dbReference>
<evidence type="ECO:0000259" key="1">
    <source>
        <dbReference type="Pfam" id="PF02364"/>
    </source>
</evidence>
<evidence type="ECO:0000313" key="4">
    <source>
        <dbReference type="Proteomes" id="UP000595140"/>
    </source>
</evidence>
<dbReference type="GO" id="GO:0005886">
    <property type="term" value="C:plasma membrane"/>
    <property type="evidence" value="ECO:0007669"/>
    <property type="project" value="TreeGrafter"/>
</dbReference>
<dbReference type="AlphaFoldDB" id="A0A484NJV0"/>
<dbReference type="GO" id="GO:0003843">
    <property type="term" value="F:1,3-beta-D-glucan synthase activity"/>
    <property type="evidence" value="ECO:0007669"/>
    <property type="project" value="InterPro"/>
</dbReference>
<reference evidence="3 4" key="1">
    <citation type="submission" date="2018-04" db="EMBL/GenBank/DDBJ databases">
        <authorList>
            <person name="Vogel A."/>
        </authorList>
    </citation>
    <scope>NUCLEOTIDE SEQUENCE [LARGE SCALE GENOMIC DNA]</scope>
</reference>
<dbReference type="GO" id="GO:0000148">
    <property type="term" value="C:1,3-beta-D-glucan synthase complex"/>
    <property type="evidence" value="ECO:0007669"/>
    <property type="project" value="InterPro"/>
</dbReference>
<dbReference type="OrthoDB" id="1880850at2759"/>
<gene>
    <name evidence="3" type="ORF">CCAM_LOCUS43075</name>
</gene>
<name>A0A484NJV0_9ASTE</name>
<organism evidence="3 4">
    <name type="scientific">Cuscuta campestris</name>
    <dbReference type="NCBI Taxonomy" id="132261"/>
    <lineage>
        <taxon>Eukaryota</taxon>
        <taxon>Viridiplantae</taxon>
        <taxon>Streptophyta</taxon>
        <taxon>Embryophyta</taxon>
        <taxon>Tracheophyta</taxon>
        <taxon>Spermatophyta</taxon>
        <taxon>Magnoliopsida</taxon>
        <taxon>eudicotyledons</taxon>
        <taxon>Gunneridae</taxon>
        <taxon>Pentapetalae</taxon>
        <taxon>asterids</taxon>
        <taxon>lamiids</taxon>
        <taxon>Solanales</taxon>
        <taxon>Convolvulaceae</taxon>
        <taxon>Cuscuteae</taxon>
        <taxon>Cuscuta</taxon>
        <taxon>Cuscuta subgen. Grammica</taxon>
        <taxon>Cuscuta sect. Cleistogrammica</taxon>
    </lineage>
</organism>
<feature type="domain" description="Callose synthase helical" evidence="2">
    <location>
        <begin position="173"/>
        <end position="217"/>
    </location>
</feature>
<dbReference type="PANTHER" id="PTHR12741:SF47">
    <property type="entry name" value="CALLOSE SYNTHASE 9"/>
    <property type="match status" value="1"/>
</dbReference>
<dbReference type="InterPro" id="IPR003440">
    <property type="entry name" value="Glyco_trans_48_dom"/>
</dbReference>
<accession>A0A484NJV0</accession>
<evidence type="ECO:0000313" key="3">
    <source>
        <dbReference type="EMBL" id="VFR01300.1"/>
    </source>
</evidence>
<proteinExistence type="predicted"/>
<dbReference type="Pfam" id="PF02364">
    <property type="entry name" value="Glucan_synthase"/>
    <property type="match status" value="1"/>
</dbReference>